<keyword evidence="3" id="KW-0472">Membrane</keyword>
<evidence type="ECO:0000256" key="1">
    <source>
        <dbReference type="ARBA" id="ARBA00038101"/>
    </source>
</evidence>
<comment type="similarity">
    <text evidence="1">Belongs to the sel-1 family.</text>
</comment>
<sequence length="817" mass="89558">MKLQLHMIWGTFARWLLLSRIFVEAGKSSSAQVQELPNEASELSSRPGATILDYNLAAGLLEEAVRLTIDEGNNITEHRSTLTEIAKTLENAPGGLRNLSLSLHLFRKAAELGDPKAHGEMGTRFSYGLQDESTAAPGKLIGFSKSDLPQALLHYTFGAFGNDAVSHMALGYRHMTGHGAPQSCPTAVSYYNAAAERVLELGRVPGALPHIEKVRLSVRSLQGLRSAREQQWLQFYQSIADMGDVDAQAAVGELFLYGTHGLERDYQQALHYFRQAADAGDAGAMSHLGHMYANGVGVERNNDTALEWFKSATAKNHPNGHYGLGYMYLSGYGVEKDLKVAAQHFQKAAEMNHPEAQYHYGMMHLHGWVPQSPTSPHQALQLFQAAAQSGHLFAMYNLAMMYLSGIGSDQPNCQPALRLLKQVAERGEWCQVLQQGHDAFAKRDTSLALLSYLRAAQMGLELGQSNAAWMLEHGLGPGSQRENILLALELYKSSAEQDNKEALLSIGDIYYYGRGVEKDWRQAAAVYRQAFEKRNARAAFNLGYMHQYGAGLPQDLHLAKRFYDHAYDYEPDGYYATSLAVLFLNVHSWWNQVRPYIPVIFRSIVDRLFRLGHGNAASVPTPWWSGHHSEPVGSSGVMDGIMNAMDIDAVGDFFQYVFGIYDKDEVGEFMETLVLGVLVVVFMVVFRRRHQTRGNAQARNTGMARRGNGVVGAPRAVANDMPAMVPQAQATVSTSRQPSNPAQGVEQVPTVPVDSSSNQGTTGTNPTTSMSAPDVEGDSNPGQEAALLAGSDPMLGSHEVDSGAAGRRELKEQPADE</sequence>
<keyword evidence="3" id="KW-1133">Transmembrane helix</keyword>
<feature type="transmembrane region" description="Helical" evidence="3">
    <location>
        <begin position="669"/>
        <end position="686"/>
    </location>
</feature>
<dbReference type="InterPro" id="IPR006597">
    <property type="entry name" value="Sel1-like"/>
</dbReference>
<keyword evidence="3" id="KW-0812">Transmembrane</keyword>
<evidence type="ECO:0000256" key="2">
    <source>
        <dbReference type="SAM" id="MobiDB-lite"/>
    </source>
</evidence>
<dbReference type="SUPFAM" id="SSF81901">
    <property type="entry name" value="HCP-like"/>
    <property type="match status" value="3"/>
</dbReference>
<keyword evidence="6" id="KW-1185">Reference proteome</keyword>
<feature type="compositionally biased region" description="Basic and acidic residues" evidence="2">
    <location>
        <begin position="798"/>
        <end position="817"/>
    </location>
</feature>
<dbReference type="GO" id="GO:0036503">
    <property type="term" value="P:ERAD pathway"/>
    <property type="evidence" value="ECO:0007669"/>
    <property type="project" value="TreeGrafter"/>
</dbReference>
<comment type="caution">
    <text evidence="5">The sequence shown here is derived from an EMBL/GenBank/DDBJ whole genome shotgun (WGS) entry which is preliminary data.</text>
</comment>
<accession>A0A8S1IVG6</accession>
<evidence type="ECO:0000313" key="5">
    <source>
        <dbReference type="EMBL" id="CAD7697687.1"/>
    </source>
</evidence>
<protein>
    <submittedName>
        <fullName evidence="5">Uncharacterized protein</fullName>
    </submittedName>
</protein>
<evidence type="ECO:0000256" key="3">
    <source>
        <dbReference type="SAM" id="Phobius"/>
    </source>
</evidence>
<reference evidence="5" key="1">
    <citation type="submission" date="2020-12" db="EMBL/GenBank/DDBJ databases">
        <authorList>
            <person name="Iha C."/>
        </authorList>
    </citation>
    <scope>NUCLEOTIDE SEQUENCE</scope>
</reference>
<dbReference type="GO" id="GO:0005789">
    <property type="term" value="C:endoplasmic reticulum membrane"/>
    <property type="evidence" value="ECO:0007669"/>
    <property type="project" value="TreeGrafter"/>
</dbReference>
<dbReference type="Proteomes" id="UP000708148">
    <property type="component" value="Unassembled WGS sequence"/>
</dbReference>
<dbReference type="Pfam" id="PF08238">
    <property type="entry name" value="Sel1"/>
    <property type="match status" value="10"/>
</dbReference>
<gene>
    <name evidence="5" type="ORF">OSTQU699_LOCUS3048</name>
</gene>
<feature type="compositionally biased region" description="Polar residues" evidence="2">
    <location>
        <begin position="728"/>
        <end position="742"/>
    </location>
</feature>
<dbReference type="InterPro" id="IPR050767">
    <property type="entry name" value="Sel1_AlgK"/>
</dbReference>
<dbReference type="Gene3D" id="1.25.40.10">
    <property type="entry name" value="Tetratricopeptide repeat domain"/>
    <property type="match status" value="2"/>
</dbReference>
<dbReference type="OrthoDB" id="509488at2759"/>
<dbReference type="PANTHER" id="PTHR11102:SF147">
    <property type="entry name" value="SEL1L ADAPTOR SUBUNIT OF ERAD E3 UBIQUITIN LIGASE"/>
    <property type="match status" value="1"/>
</dbReference>
<organism evidence="5 6">
    <name type="scientific">Ostreobium quekettii</name>
    <dbReference type="NCBI Taxonomy" id="121088"/>
    <lineage>
        <taxon>Eukaryota</taxon>
        <taxon>Viridiplantae</taxon>
        <taxon>Chlorophyta</taxon>
        <taxon>core chlorophytes</taxon>
        <taxon>Ulvophyceae</taxon>
        <taxon>TCBD clade</taxon>
        <taxon>Bryopsidales</taxon>
        <taxon>Ostreobineae</taxon>
        <taxon>Ostreobiaceae</taxon>
        <taxon>Ostreobium</taxon>
    </lineage>
</organism>
<name>A0A8S1IVG6_9CHLO</name>
<feature type="chain" id="PRO_5035734463" evidence="4">
    <location>
        <begin position="26"/>
        <end position="817"/>
    </location>
</feature>
<evidence type="ECO:0000256" key="4">
    <source>
        <dbReference type="SAM" id="SignalP"/>
    </source>
</evidence>
<dbReference type="SMART" id="SM00671">
    <property type="entry name" value="SEL1"/>
    <property type="match status" value="10"/>
</dbReference>
<feature type="region of interest" description="Disordered" evidence="2">
    <location>
        <begin position="727"/>
        <end position="817"/>
    </location>
</feature>
<keyword evidence="4" id="KW-0732">Signal</keyword>
<feature type="signal peptide" evidence="4">
    <location>
        <begin position="1"/>
        <end position="25"/>
    </location>
</feature>
<evidence type="ECO:0000313" key="6">
    <source>
        <dbReference type="Proteomes" id="UP000708148"/>
    </source>
</evidence>
<feature type="compositionally biased region" description="Polar residues" evidence="2">
    <location>
        <begin position="753"/>
        <end position="771"/>
    </location>
</feature>
<dbReference type="InterPro" id="IPR011990">
    <property type="entry name" value="TPR-like_helical_dom_sf"/>
</dbReference>
<proteinExistence type="inferred from homology"/>
<dbReference type="AlphaFoldDB" id="A0A8S1IVG6"/>
<dbReference type="EMBL" id="CAJHUC010000699">
    <property type="protein sequence ID" value="CAD7697687.1"/>
    <property type="molecule type" value="Genomic_DNA"/>
</dbReference>
<dbReference type="PANTHER" id="PTHR11102">
    <property type="entry name" value="SEL-1-LIKE PROTEIN"/>
    <property type="match status" value="1"/>
</dbReference>